<evidence type="ECO:0000259" key="4">
    <source>
        <dbReference type="Pfam" id="PF09242"/>
    </source>
</evidence>
<dbReference type="InterPro" id="IPR015323">
    <property type="entry name" value="FlavoCytC_S_DH_flav-bd"/>
</dbReference>
<dbReference type="Proteomes" id="UP000060277">
    <property type="component" value="Chromosome"/>
</dbReference>
<dbReference type="InterPro" id="IPR016156">
    <property type="entry name" value="FAD/NAD-linked_Rdtase_dimer_sf"/>
</dbReference>
<evidence type="ECO:0000313" key="6">
    <source>
        <dbReference type="EMBL" id="ALS59561.1"/>
    </source>
</evidence>
<dbReference type="InterPro" id="IPR023753">
    <property type="entry name" value="FAD/NAD-binding_dom"/>
</dbReference>
<evidence type="ECO:0000256" key="1">
    <source>
        <dbReference type="ARBA" id="ARBA00022630"/>
    </source>
</evidence>
<feature type="domain" description="Flavocytochrome c sulphide dehydrogenase flavin-binding" evidence="4">
    <location>
        <begin position="379"/>
        <end position="445"/>
    </location>
</feature>
<dbReference type="Gene3D" id="3.50.50.60">
    <property type="entry name" value="FAD/NAD(P)-binding domain"/>
    <property type="match status" value="2"/>
</dbReference>
<dbReference type="SUPFAM" id="SSF55424">
    <property type="entry name" value="FAD/NAD-linked reductases, dimerisation (C-terminal) domain"/>
    <property type="match status" value="1"/>
</dbReference>
<dbReference type="Pfam" id="PF09242">
    <property type="entry name" value="FCSD-flav_bind"/>
    <property type="match status" value="1"/>
</dbReference>
<evidence type="ECO:0000313" key="7">
    <source>
        <dbReference type="Proteomes" id="UP000060277"/>
    </source>
</evidence>
<evidence type="ECO:0000256" key="2">
    <source>
        <dbReference type="ARBA" id="ARBA00022827"/>
    </source>
</evidence>
<keyword evidence="1" id="KW-0285">Flavoprotein</keyword>
<protein>
    <submittedName>
        <fullName evidence="6">Flavocytochrome C</fullName>
    </submittedName>
</protein>
<evidence type="ECO:0000259" key="3">
    <source>
        <dbReference type="Pfam" id="PF07992"/>
    </source>
</evidence>
<reference evidence="7" key="1">
    <citation type="submission" date="2015-12" db="EMBL/GenBank/DDBJ databases">
        <title>Complete genome sequence of Pandoraea norimbergensis DSM 11628.</title>
        <authorList>
            <person name="Ee R."/>
            <person name="Lim Y.-L."/>
            <person name="Yong D."/>
            <person name="Yin W.-F."/>
            <person name="Chan K.-G."/>
        </authorList>
    </citation>
    <scope>NUCLEOTIDE SEQUENCE [LARGE SCALE GENOMIC DNA]</scope>
    <source>
        <strain evidence="7">DSM 11628</strain>
    </source>
</reference>
<dbReference type="InterPro" id="IPR049386">
    <property type="entry name" value="FCSD_central"/>
</dbReference>
<dbReference type="InterPro" id="IPR052541">
    <property type="entry name" value="SQRD"/>
</dbReference>
<dbReference type="EMBL" id="CP013480">
    <property type="protein sequence ID" value="ALS59561.1"/>
    <property type="molecule type" value="Genomic_DNA"/>
</dbReference>
<sequence length="446" mass="47306">MHRRDFLLGMSSVAALSGMSGISGISGISGAFAAPPASAANSWITPIKGRARVVIIGGGFGGATAAKYLRMLSGNTVDVTLVEPNAAFVSAPLSNLVVGGNLRVSDLTVSYDRLVARHGVVWRRTRASAIDAAHKQVQLADGSRLPYDKLIVSPGIALRHDAIAGFDAAAVREALPVGWTDARESAALHARLQAMPEGGVFAITIPEAPFRCPPAPYERACQAAAWLKQYKPRAKVLIFDANDEVLAEAEQFHEVWRTQFADIVEYHPQFNCTEVALDGAKQIARFELGEEVRADVLNVIPPMRAGDIATASGLATANGRWCDVDFLTFASTAQPDIHVLGDAVQIAPQMPKSGHMANQHGKVCAAAIVATLAGRPVNPEPLYSNTCYTFVSATQAMHVASVHRYDATQRTMLPVPGTGGASPHANGDEFALGLAWAQGIWADMLA</sequence>
<dbReference type="Pfam" id="PF07992">
    <property type="entry name" value="Pyr_redox_2"/>
    <property type="match status" value="1"/>
</dbReference>
<organism evidence="6 7">
    <name type="scientific">Pandoraea norimbergensis</name>
    <dbReference type="NCBI Taxonomy" id="93219"/>
    <lineage>
        <taxon>Bacteria</taxon>
        <taxon>Pseudomonadati</taxon>
        <taxon>Pseudomonadota</taxon>
        <taxon>Betaproteobacteria</taxon>
        <taxon>Burkholderiales</taxon>
        <taxon>Burkholderiaceae</taxon>
        <taxon>Pandoraea</taxon>
    </lineage>
</organism>
<dbReference type="PANTHER" id="PTHR43755:SF1">
    <property type="entry name" value="FAD-DEPENDENT PYRIDINE NUCLEOTIDE-DISULPHIDE OXIDOREDUCTASE"/>
    <property type="match status" value="1"/>
</dbReference>
<dbReference type="PANTHER" id="PTHR43755">
    <property type="match status" value="1"/>
</dbReference>
<gene>
    <name evidence="6" type="ORF">AT302_07145</name>
</gene>
<proteinExistence type="predicted"/>
<name>A0ABM5WH12_9BURK</name>
<dbReference type="SUPFAM" id="SSF51905">
    <property type="entry name" value="FAD/NAD(P)-binding domain"/>
    <property type="match status" value="2"/>
</dbReference>
<keyword evidence="7" id="KW-1185">Reference proteome</keyword>
<keyword evidence="2" id="KW-0274">FAD</keyword>
<dbReference type="InterPro" id="IPR036188">
    <property type="entry name" value="FAD/NAD-bd_sf"/>
</dbReference>
<evidence type="ECO:0000259" key="5">
    <source>
        <dbReference type="Pfam" id="PF21706"/>
    </source>
</evidence>
<dbReference type="RefSeq" id="WP_058376485.1">
    <property type="nucleotide sequence ID" value="NZ_CP013480.3"/>
</dbReference>
<dbReference type="InterPro" id="IPR037092">
    <property type="entry name" value="FlavoCytC_S_DH_flav-bd_sf"/>
</dbReference>
<dbReference type="Gene3D" id="3.90.760.10">
    <property type="entry name" value="Flavocytochrome c sulphide dehydrogenase, flavin-binding domain"/>
    <property type="match status" value="1"/>
</dbReference>
<dbReference type="Pfam" id="PF21706">
    <property type="entry name" value="FCSD_central"/>
    <property type="match status" value="1"/>
</dbReference>
<feature type="domain" description="Sulfide dehydrogenase [flavocytochrome c] flavoprotein chain central" evidence="5">
    <location>
        <begin position="187"/>
        <end position="301"/>
    </location>
</feature>
<accession>A0ABM5WH12</accession>
<feature type="domain" description="FAD/NAD(P)-binding" evidence="3">
    <location>
        <begin position="52"/>
        <end position="165"/>
    </location>
</feature>